<dbReference type="EMBL" id="JAUQTG010000015">
    <property type="protein sequence ID" value="MDO7858518.1"/>
    <property type="molecule type" value="Genomic_DNA"/>
</dbReference>
<dbReference type="RefSeq" id="WP_129467233.1">
    <property type="nucleotide sequence ID" value="NZ_JARRYG010000020.1"/>
</dbReference>
<reference evidence="2" key="2">
    <citation type="submission" date="2023-07" db="EMBL/GenBank/DDBJ databases">
        <authorList>
            <person name="Yang W."/>
            <person name="Chen J."/>
            <person name="Ji P."/>
            <person name="Hu F."/>
        </authorList>
    </citation>
    <scope>NUCLEOTIDE SEQUENCE</scope>
    <source>
        <strain evidence="2">CRE-138-0111</strain>
    </source>
</reference>
<evidence type="ECO:0000313" key="2">
    <source>
        <dbReference type="EMBL" id="MDO7858518.1"/>
    </source>
</evidence>
<dbReference type="GO" id="GO:0030254">
    <property type="term" value="P:protein secretion by the type III secretion system"/>
    <property type="evidence" value="ECO:0007669"/>
    <property type="project" value="InterPro"/>
</dbReference>
<sequence>MDITSVSTAGVQTLTEKLPSIERAEDVDLFTNMLFEQPTLNPEEMIIASLQDKSLSISNTINNARATVDVLNNPATMLTAQSFLKNAMVEVDLIAKVTGQLSQGINKLVSMQ</sequence>
<evidence type="ECO:0000313" key="4">
    <source>
        <dbReference type="Proteomes" id="UP001176478"/>
    </source>
</evidence>
<proteinExistence type="predicted"/>
<dbReference type="NCBIfam" id="TIGR02497">
    <property type="entry name" value="yscI_hrpB_dom"/>
    <property type="match status" value="1"/>
</dbReference>
<dbReference type="InterPro" id="IPR012670">
    <property type="entry name" value="T3SS_YscI/HrpB"/>
</dbReference>
<dbReference type="Proteomes" id="UP001176478">
    <property type="component" value="Unassembled WGS sequence"/>
</dbReference>
<keyword evidence="4" id="KW-1185">Reference proteome</keyword>
<comment type="caution">
    <text evidence="1">The sequence shown here is derived from an EMBL/GenBank/DDBJ whole genome shotgun (WGS) entry which is preliminary data.</text>
</comment>
<gene>
    <name evidence="1" type="primary">sctI</name>
    <name evidence="1" type="ORF">P7V44_17090</name>
    <name evidence="2" type="ORF">Q5E86_19675</name>
</gene>
<reference evidence="1" key="1">
    <citation type="submission" date="2023-03" db="EMBL/GenBank/DDBJ databases">
        <title>a new species belonging to Providencia genus.</title>
        <authorList>
            <person name="Yang W."/>
            <person name="Hu F."/>
            <person name="Shen S."/>
            <person name="Ding L."/>
            <person name="Yin D."/>
        </authorList>
    </citation>
    <scope>NUCLEOTIDE SEQUENCE</scope>
    <source>
        <strain evidence="1">CRE-3FA-0001</strain>
    </source>
</reference>
<dbReference type="AlphaFoldDB" id="A0AA42FK34"/>
<protein>
    <submittedName>
        <fullName evidence="1">Type III secretion system inner rod subunit SctI</fullName>
    </submittedName>
</protein>
<evidence type="ECO:0000313" key="3">
    <source>
        <dbReference type="Proteomes" id="UP001156701"/>
    </source>
</evidence>
<organism evidence="1 3">
    <name type="scientific">Providencia huashanensis</name>
    <dbReference type="NCBI Taxonomy" id="3037798"/>
    <lineage>
        <taxon>Bacteria</taxon>
        <taxon>Pseudomonadati</taxon>
        <taxon>Pseudomonadota</taxon>
        <taxon>Gammaproteobacteria</taxon>
        <taxon>Enterobacterales</taxon>
        <taxon>Morganellaceae</taxon>
        <taxon>Providencia</taxon>
    </lineage>
</organism>
<dbReference type="Proteomes" id="UP001156701">
    <property type="component" value="Unassembled WGS sequence"/>
</dbReference>
<reference evidence="2" key="3">
    <citation type="journal article" date="2024" name="Int. J. Antimicrob. Agents">
        <title>Identification of a novel Providencia species showing multi-drug-resistant in three patients with hospital-acquired infection.</title>
        <authorList>
            <person name="Yang W."/>
            <person name="Chen J."/>
            <person name="Yang F."/>
            <person name="Ji P."/>
            <person name="Shen S."/>
            <person name="Yin D."/>
            <person name="Hu F."/>
        </authorList>
    </citation>
    <scope>NUCLEOTIDE SEQUENCE</scope>
    <source>
        <strain evidence="2">CRE-138-0111</strain>
    </source>
</reference>
<evidence type="ECO:0000313" key="1">
    <source>
        <dbReference type="EMBL" id="MDG4697947.1"/>
    </source>
</evidence>
<accession>A0AA42FK34</accession>
<dbReference type="EMBL" id="JARRYG010000020">
    <property type="protein sequence ID" value="MDG4697947.1"/>
    <property type="molecule type" value="Genomic_DNA"/>
</dbReference>
<dbReference type="Pfam" id="PF17001">
    <property type="entry name" value="T3SS_basalb_I"/>
    <property type="match status" value="1"/>
</dbReference>
<name>A0AA42FK34_9GAMM</name>